<proteinExistence type="predicted"/>
<dbReference type="SUPFAM" id="SSF55031">
    <property type="entry name" value="Bacterial exopeptidase dimerisation domain"/>
    <property type="match status" value="1"/>
</dbReference>
<dbReference type="PANTHER" id="PTHR43808:SF25">
    <property type="entry name" value="PEPTIDASE M20 DIMERISATION DOMAIN-CONTAINING PROTEIN"/>
    <property type="match status" value="1"/>
</dbReference>
<dbReference type="AlphaFoldDB" id="A0A919UG80"/>
<evidence type="ECO:0000256" key="2">
    <source>
        <dbReference type="ARBA" id="ARBA00022801"/>
    </source>
</evidence>
<evidence type="ECO:0000313" key="5">
    <source>
        <dbReference type="Proteomes" id="UP000660611"/>
    </source>
</evidence>
<evidence type="ECO:0000256" key="1">
    <source>
        <dbReference type="ARBA" id="ARBA00022723"/>
    </source>
</evidence>
<dbReference type="Gene3D" id="3.30.70.360">
    <property type="match status" value="1"/>
</dbReference>
<keyword evidence="1" id="KW-0479">Metal-binding</keyword>
<accession>A0A919UG80</accession>
<comment type="caution">
    <text evidence="4">The sequence shown here is derived from an EMBL/GenBank/DDBJ whole genome shotgun (WGS) entry which is preliminary data.</text>
</comment>
<evidence type="ECO:0000259" key="3">
    <source>
        <dbReference type="Pfam" id="PF07687"/>
    </source>
</evidence>
<dbReference type="Pfam" id="PF01546">
    <property type="entry name" value="Peptidase_M20"/>
    <property type="match status" value="1"/>
</dbReference>
<reference evidence="4" key="1">
    <citation type="submission" date="2021-01" db="EMBL/GenBank/DDBJ databases">
        <title>Whole genome shotgun sequence of Dactylosporangium siamense NBRC 106093.</title>
        <authorList>
            <person name="Komaki H."/>
            <person name="Tamura T."/>
        </authorList>
    </citation>
    <scope>NUCLEOTIDE SEQUENCE</scope>
    <source>
        <strain evidence="4">NBRC 106093</strain>
    </source>
</reference>
<organism evidence="4 5">
    <name type="scientific">Dactylosporangium siamense</name>
    <dbReference type="NCBI Taxonomy" id="685454"/>
    <lineage>
        <taxon>Bacteria</taxon>
        <taxon>Bacillati</taxon>
        <taxon>Actinomycetota</taxon>
        <taxon>Actinomycetes</taxon>
        <taxon>Micromonosporales</taxon>
        <taxon>Micromonosporaceae</taxon>
        <taxon>Dactylosporangium</taxon>
    </lineage>
</organism>
<keyword evidence="5" id="KW-1185">Reference proteome</keyword>
<dbReference type="InterPro" id="IPR036264">
    <property type="entry name" value="Bact_exopeptidase_dim_dom"/>
</dbReference>
<keyword evidence="2" id="KW-0378">Hydrolase</keyword>
<dbReference type="InterPro" id="IPR011650">
    <property type="entry name" value="Peptidase_M20_dimer"/>
</dbReference>
<dbReference type="Gene3D" id="3.40.630.10">
    <property type="entry name" value="Zn peptidases"/>
    <property type="match status" value="1"/>
</dbReference>
<feature type="domain" description="Peptidase M20 dimerisation" evidence="3">
    <location>
        <begin position="181"/>
        <end position="277"/>
    </location>
</feature>
<dbReference type="EMBL" id="BONQ01000129">
    <property type="protein sequence ID" value="GIG50350.1"/>
    <property type="molecule type" value="Genomic_DNA"/>
</dbReference>
<evidence type="ECO:0000313" key="4">
    <source>
        <dbReference type="EMBL" id="GIG50350.1"/>
    </source>
</evidence>
<dbReference type="GO" id="GO:0046872">
    <property type="term" value="F:metal ion binding"/>
    <property type="evidence" value="ECO:0007669"/>
    <property type="project" value="UniProtKB-KW"/>
</dbReference>
<dbReference type="InterPro" id="IPR002933">
    <property type="entry name" value="Peptidase_M20"/>
</dbReference>
<dbReference type="GO" id="GO:0016787">
    <property type="term" value="F:hydrolase activity"/>
    <property type="evidence" value="ECO:0007669"/>
    <property type="project" value="UniProtKB-KW"/>
</dbReference>
<sequence>MRDVAAEALHLLSDLVGIDSVNPGLVPGAAGEAEIVEHLRARLHKSGFATTVVTAPGHEDRPSLIAVPPGPAQWPTVVLNGHLDTVGVAGMPAPFTPRRDGDRLHGRGAADMKGGVAAIVAAAEYLVAAKKAPVRPVLALVADEEDASLGSEAVIAALPGLGVRPDACLIAEPTDLALTRSLRGFAVVRVTFTGRAAHSSQADLGVNAVTHLGRLLHAVDEHAAAVRAVGGDLMVTVVRGGGSPFVVPDHAECLVELRTPAGRSSAAALDEVRALLQPDWDATAELVAHRDGWRLDDAGPAADLSRRLGDALGTGPTFDAPYWMEAPLWQRLCPTLVCGPSGGGLHAVDEWVDLRQVRALAAALTTVLPTALTTVLPGWRPDGD</sequence>
<gene>
    <name evidence="4" type="ORF">Dsi01nite_083910</name>
</gene>
<protein>
    <submittedName>
        <fullName evidence="4">Acetylornithine deacetylase</fullName>
    </submittedName>
</protein>
<dbReference type="Pfam" id="PF07687">
    <property type="entry name" value="M20_dimer"/>
    <property type="match status" value="1"/>
</dbReference>
<name>A0A919UG80_9ACTN</name>
<dbReference type="Proteomes" id="UP000660611">
    <property type="component" value="Unassembled WGS sequence"/>
</dbReference>
<dbReference type="PANTHER" id="PTHR43808">
    <property type="entry name" value="ACETYLORNITHINE DEACETYLASE"/>
    <property type="match status" value="1"/>
</dbReference>
<dbReference type="InterPro" id="IPR050072">
    <property type="entry name" value="Peptidase_M20A"/>
</dbReference>
<dbReference type="RefSeq" id="WP_203851993.1">
    <property type="nucleotide sequence ID" value="NZ_BAAAVW010000027.1"/>
</dbReference>
<dbReference type="SUPFAM" id="SSF53187">
    <property type="entry name" value="Zn-dependent exopeptidases"/>
    <property type="match status" value="1"/>
</dbReference>